<sequence length="149" mass="17154">MGFIRSMTIEDYFEASNLWQNTPGMGLRGLDDTFEGIKFFLEYNPELSIVYEEDGRVEGTVLCGFDGKRAYLYHVAISEKIKGRAIGRQMIKHLEDVLKAKNINGVALVAFCDNIVGNKFWDNLGYHPRKDLYYRDKNLNIDNLYVKKG</sequence>
<evidence type="ECO:0000313" key="1">
    <source>
        <dbReference type="EMBL" id="QQK08608.1"/>
    </source>
</evidence>
<reference evidence="1 2" key="1">
    <citation type="journal article" date="2022" name="Int. J. Syst. Evol. Microbiol.">
        <title>Miniphocaeibacter halophilus sp. nov., an ammonium-tolerant acetate-producing bacterium isolated from a biogas system.</title>
        <authorList>
            <person name="Schnurer A."/>
            <person name="Singh A."/>
            <person name="Bi S."/>
            <person name="Qiao W."/>
            <person name="Westerholm M."/>
        </authorList>
    </citation>
    <scope>NUCLEOTIDE SEQUENCE [LARGE SCALE GENOMIC DNA]</scope>
    <source>
        <strain evidence="1 2">AMB_01</strain>
    </source>
</reference>
<keyword evidence="2" id="KW-1185">Reference proteome</keyword>
<dbReference type="Proteomes" id="UP000595814">
    <property type="component" value="Chromosome"/>
</dbReference>
<accession>A0AC61MTC3</accession>
<name>A0AC61MTC3_9FIRM</name>
<organism evidence="1 2">
    <name type="scientific">Miniphocaeibacter halophilus</name>
    <dbReference type="NCBI Taxonomy" id="2931922"/>
    <lineage>
        <taxon>Bacteria</taxon>
        <taxon>Bacillati</taxon>
        <taxon>Bacillota</taxon>
        <taxon>Tissierellia</taxon>
        <taxon>Tissierellales</taxon>
        <taxon>Peptoniphilaceae</taxon>
        <taxon>Miniphocaeibacter</taxon>
    </lineage>
</organism>
<gene>
    <name evidence="1" type="ORF">JFY71_03445</name>
</gene>
<dbReference type="EMBL" id="CP066744">
    <property type="protein sequence ID" value="QQK08608.1"/>
    <property type="molecule type" value="Genomic_DNA"/>
</dbReference>
<proteinExistence type="predicted"/>
<protein>
    <submittedName>
        <fullName evidence="1">GNAT family N-acetyltransferase</fullName>
    </submittedName>
</protein>
<evidence type="ECO:0000313" key="2">
    <source>
        <dbReference type="Proteomes" id="UP000595814"/>
    </source>
</evidence>